<dbReference type="HOGENOM" id="CLU_079069_0_0_7"/>
<dbReference type="EMBL" id="CP000527">
    <property type="protein sequence ID" value="ABM28961.1"/>
    <property type="molecule type" value="Genomic_DNA"/>
</dbReference>
<dbReference type="GO" id="GO:0016020">
    <property type="term" value="C:membrane"/>
    <property type="evidence" value="ECO:0007669"/>
    <property type="project" value="UniProtKB-SubCell"/>
</dbReference>
<protein>
    <submittedName>
        <fullName evidence="7">Cytochrome c-type biogenesis protein CcmB</fullName>
    </submittedName>
</protein>
<comment type="subcellular location">
    <subcellularLocation>
        <location evidence="1">Membrane</location>
        <topology evidence="1">Multi-pass membrane protein</topology>
    </subcellularLocation>
</comment>
<evidence type="ECO:0000256" key="6">
    <source>
        <dbReference type="SAM" id="Phobius"/>
    </source>
</evidence>
<dbReference type="GO" id="GO:0017004">
    <property type="term" value="P:cytochrome complex assembly"/>
    <property type="evidence" value="ECO:0007669"/>
    <property type="project" value="InterPro"/>
</dbReference>
<feature type="transmembrane region" description="Helical" evidence="6">
    <location>
        <begin position="21"/>
        <end position="40"/>
    </location>
</feature>
<feature type="transmembrane region" description="Helical" evidence="6">
    <location>
        <begin position="163"/>
        <end position="184"/>
    </location>
</feature>
<dbReference type="PRINTS" id="PR01414">
    <property type="entry name" value="CCMBBIOGNSIS"/>
</dbReference>
<comment type="similarity">
    <text evidence="2">Belongs to the CcmB/CycW/HelB family.</text>
</comment>
<dbReference type="Proteomes" id="UP000009173">
    <property type="component" value="Chromosome"/>
</dbReference>
<evidence type="ECO:0000256" key="5">
    <source>
        <dbReference type="ARBA" id="ARBA00023136"/>
    </source>
</evidence>
<feature type="transmembrane region" description="Helical" evidence="6">
    <location>
        <begin position="196"/>
        <end position="221"/>
    </location>
</feature>
<name>A0A0H3A9K0_NITV4</name>
<feature type="transmembrane region" description="Helical" evidence="6">
    <location>
        <begin position="95"/>
        <end position="122"/>
    </location>
</feature>
<keyword evidence="4 6" id="KW-1133">Transmembrane helix</keyword>
<dbReference type="AlphaFoldDB" id="A0A0H3A9K0"/>
<feature type="transmembrane region" description="Helical" evidence="6">
    <location>
        <begin position="128"/>
        <end position="151"/>
    </location>
</feature>
<proteinExistence type="inferred from homology"/>
<evidence type="ECO:0000256" key="4">
    <source>
        <dbReference type="ARBA" id="ARBA00022989"/>
    </source>
</evidence>
<keyword evidence="5 6" id="KW-0472">Membrane</keyword>
<dbReference type="GO" id="GO:0015232">
    <property type="term" value="F:heme transmembrane transporter activity"/>
    <property type="evidence" value="ECO:0007669"/>
    <property type="project" value="InterPro"/>
</dbReference>
<dbReference type="RefSeq" id="WP_010938347.1">
    <property type="nucleotide sequence ID" value="NC_008751.1"/>
</dbReference>
<sequence>MLKAASAIAMKDLRLVLARGTGLVQALLLGLLLIFVFSLSQQVGETMTPQGAAAIFWLASAFCQVLIYNTLYSIEEANGTRYGLLLAPVPVQSVWLGKALSGLLLLLAAQLVFLPATVVFLGQKLSSLWDVGLLTVLLADVGIVALGSLLGALSQGQAARESLLSIVLFPLLVPVLLAGIRVGAGAFSEEMVEGCAQWLGIIGAFDALFLGTGIVLFGFLYGGED</sequence>
<dbReference type="KEGG" id="dvl:Dvul_1945"/>
<feature type="transmembrane region" description="Helical" evidence="6">
    <location>
        <begin position="52"/>
        <end position="74"/>
    </location>
</feature>
<evidence type="ECO:0000256" key="2">
    <source>
        <dbReference type="ARBA" id="ARBA00010544"/>
    </source>
</evidence>
<reference evidence="8" key="1">
    <citation type="journal article" date="2009" name="Environ. Microbiol.">
        <title>Contribution of mobile genetic elements to Desulfovibrio vulgaris genome plasticity.</title>
        <authorList>
            <person name="Walker C.B."/>
            <person name="Stolyar S."/>
            <person name="Chivian D."/>
            <person name="Pinel N."/>
            <person name="Gabster J.A."/>
            <person name="Dehal P.S."/>
            <person name="He Z."/>
            <person name="Yang Z.K."/>
            <person name="Yen H.C."/>
            <person name="Zhou J."/>
            <person name="Wall J.D."/>
            <person name="Hazen T.C."/>
            <person name="Arkin A.P."/>
            <person name="Stahl D.A."/>
        </authorList>
    </citation>
    <scope>NUCLEOTIDE SEQUENCE [LARGE SCALE GENOMIC DNA]</scope>
    <source>
        <strain evidence="8">DP4</strain>
    </source>
</reference>
<dbReference type="InterPro" id="IPR003544">
    <property type="entry name" value="Cyt_c_biogenesis_CcmB"/>
</dbReference>
<evidence type="ECO:0000313" key="7">
    <source>
        <dbReference type="EMBL" id="ABM28961.1"/>
    </source>
</evidence>
<accession>A0A0H3A9K0</accession>
<gene>
    <name evidence="7" type="ordered locus">Dvul_1945</name>
</gene>
<evidence type="ECO:0000313" key="8">
    <source>
        <dbReference type="Proteomes" id="UP000009173"/>
    </source>
</evidence>
<dbReference type="Pfam" id="PF03379">
    <property type="entry name" value="CcmB"/>
    <property type="match status" value="1"/>
</dbReference>
<evidence type="ECO:0000256" key="1">
    <source>
        <dbReference type="ARBA" id="ARBA00004141"/>
    </source>
</evidence>
<keyword evidence="3 6" id="KW-0812">Transmembrane</keyword>
<evidence type="ECO:0000256" key="3">
    <source>
        <dbReference type="ARBA" id="ARBA00022692"/>
    </source>
</evidence>
<organism evidence="7 8">
    <name type="scientific">Nitratidesulfovibrio vulgaris (strain DP4)</name>
    <name type="common">Desulfovibrio vulgaris</name>
    <dbReference type="NCBI Taxonomy" id="391774"/>
    <lineage>
        <taxon>Bacteria</taxon>
        <taxon>Pseudomonadati</taxon>
        <taxon>Thermodesulfobacteriota</taxon>
        <taxon>Desulfovibrionia</taxon>
        <taxon>Desulfovibrionales</taxon>
        <taxon>Desulfovibrionaceae</taxon>
        <taxon>Nitratidesulfovibrio</taxon>
    </lineage>
</organism>